<dbReference type="Proteomes" id="UP000294933">
    <property type="component" value="Unassembled WGS sequence"/>
</dbReference>
<accession>A0A4Y7Q688</accession>
<dbReference type="GO" id="GO:0020037">
    <property type="term" value="F:heme binding"/>
    <property type="evidence" value="ECO:0007669"/>
    <property type="project" value="InterPro"/>
</dbReference>
<dbReference type="InterPro" id="IPR001128">
    <property type="entry name" value="Cyt_P450"/>
</dbReference>
<keyword evidence="4 8" id="KW-0560">Oxidoreductase</keyword>
<keyword evidence="9" id="KW-0812">Transmembrane</keyword>
<evidence type="ECO:0000256" key="5">
    <source>
        <dbReference type="ARBA" id="ARBA00023004"/>
    </source>
</evidence>
<dbReference type="VEuPathDB" id="FungiDB:BD410DRAFT_788200"/>
<dbReference type="PRINTS" id="PR00463">
    <property type="entry name" value="EP450I"/>
</dbReference>
<feature type="transmembrane region" description="Helical" evidence="9">
    <location>
        <begin position="30"/>
        <end position="47"/>
    </location>
</feature>
<proteinExistence type="inferred from homology"/>
<name>A0A4Y7Q688_9AGAM</name>
<gene>
    <name evidence="10" type="ORF">BD410DRAFT_788200</name>
</gene>
<dbReference type="InterPro" id="IPR017972">
    <property type="entry name" value="Cyt_P450_CS"/>
</dbReference>
<dbReference type="SUPFAM" id="SSF48264">
    <property type="entry name" value="Cytochrome P450"/>
    <property type="match status" value="1"/>
</dbReference>
<dbReference type="PANTHER" id="PTHR24291">
    <property type="entry name" value="CYTOCHROME P450 FAMILY 4"/>
    <property type="match status" value="1"/>
</dbReference>
<dbReference type="InterPro" id="IPR036396">
    <property type="entry name" value="Cyt_P450_sf"/>
</dbReference>
<keyword evidence="2 7" id="KW-0349">Heme</keyword>
<dbReference type="PROSITE" id="PS00086">
    <property type="entry name" value="CYTOCHROME_P450"/>
    <property type="match status" value="1"/>
</dbReference>
<protein>
    <submittedName>
        <fullName evidence="10">Cytochrome P450</fullName>
    </submittedName>
</protein>
<dbReference type="AlphaFoldDB" id="A0A4Y7Q688"/>
<evidence type="ECO:0000256" key="2">
    <source>
        <dbReference type="ARBA" id="ARBA00022617"/>
    </source>
</evidence>
<dbReference type="GO" id="GO:0004497">
    <property type="term" value="F:monooxygenase activity"/>
    <property type="evidence" value="ECO:0007669"/>
    <property type="project" value="UniProtKB-KW"/>
</dbReference>
<feature type="transmembrane region" description="Helical" evidence="9">
    <location>
        <begin position="59"/>
        <end position="81"/>
    </location>
</feature>
<dbReference type="STRING" id="50990.A0A4Y7Q688"/>
<dbReference type="OrthoDB" id="1470350at2759"/>
<evidence type="ECO:0000256" key="8">
    <source>
        <dbReference type="RuleBase" id="RU000461"/>
    </source>
</evidence>
<sequence length="558" mass="63802">MSPTDPPTNPLLSWFAPELLRNYWEKHSNVVIILWLAFAYFVTSRVLEYINASKVVGKIPVLLCAFEPFSIPGALLPSTWWNPGIEFHYIRRLHFYQSFRSETVAIIPILVGKVKLWTSDLEVVRQVVAGGPHSHWVKPFEFSQSVLFFGMNLIGADGGELWRRHRRIMGPAFNQNTYELVWKETMRVYHDMIASEGWTSKDTLSIPEIQQYTLKVALFVISACGFGIPLSWNEPPLGEQRDMSIQESLRIISDSNLIKTILPKWLFSLPVKKFQRIETAYRTLNEFMHSQVETRKAEIRQEIEMGEDGEGGRSDVFSRLVRANEVSTEKLPLDNQELIGNVYAVLLAGHETTGHTLAATLGYLALYQHEQDIVYDQISSVLGERDPIIEDYGSLYKVLCAFYEALRLIPPASMMIRGTTQDTVLTLQNSTADEPHRQQPLPKGTTVVVDLVGMQYNPKYFPEPNEYKPSRWYAQETSEGTDAFTAFSLGPRTCIGRKFATIEAVCFLALLLRDFHVEVVLRNGETTEQWRSRVMNARIHLTLNVESVPLKLTRRRKL</sequence>
<keyword evidence="11" id="KW-1185">Reference proteome</keyword>
<dbReference type="PRINTS" id="PR00385">
    <property type="entry name" value="P450"/>
</dbReference>
<comment type="similarity">
    <text evidence="1 8">Belongs to the cytochrome P450 family.</text>
</comment>
<dbReference type="GO" id="GO:0016705">
    <property type="term" value="F:oxidoreductase activity, acting on paired donors, with incorporation or reduction of molecular oxygen"/>
    <property type="evidence" value="ECO:0007669"/>
    <property type="project" value="InterPro"/>
</dbReference>
<keyword evidence="9" id="KW-0472">Membrane</keyword>
<evidence type="ECO:0000256" key="9">
    <source>
        <dbReference type="SAM" id="Phobius"/>
    </source>
</evidence>
<dbReference type="InterPro" id="IPR050196">
    <property type="entry name" value="Cytochrome_P450_Monoox"/>
</dbReference>
<evidence type="ECO:0000313" key="10">
    <source>
        <dbReference type="EMBL" id="TDL22841.1"/>
    </source>
</evidence>
<keyword evidence="6 8" id="KW-0503">Monooxygenase</keyword>
<dbReference type="Pfam" id="PF00067">
    <property type="entry name" value="p450"/>
    <property type="match status" value="1"/>
</dbReference>
<dbReference type="InterPro" id="IPR002401">
    <property type="entry name" value="Cyt_P450_E_grp-I"/>
</dbReference>
<evidence type="ECO:0000256" key="1">
    <source>
        <dbReference type="ARBA" id="ARBA00010617"/>
    </source>
</evidence>
<dbReference type="EMBL" id="ML170173">
    <property type="protein sequence ID" value="TDL22841.1"/>
    <property type="molecule type" value="Genomic_DNA"/>
</dbReference>
<organism evidence="10 11">
    <name type="scientific">Rickenella mellea</name>
    <dbReference type="NCBI Taxonomy" id="50990"/>
    <lineage>
        <taxon>Eukaryota</taxon>
        <taxon>Fungi</taxon>
        <taxon>Dikarya</taxon>
        <taxon>Basidiomycota</taxon>
        <taxon>Agaricomycotina</taxon>
        <taxon>Agaricomycetes</taxon>
        <taxon>Hymenochaetales</taxon>
        <taxon>Rickenellaceae</taxon>
        <taxon>Rickenella</taxon>
    </lineage>
</organism>
<dbReference type="PANTHER" id="PTHR24291:SF50">
    <property type="entry name" value="BIFUNCTIONAL ALBAFLAVENONE MONOOXYGENASE_TERPENE SYNTHASE"/>
    <property type="match status" value="1"/>
</dbReference>
<keyword evidence="9" id="KW-1133">Transmembrane helix</keyword>
<dbReference type="Gene3D" id="1.10.630.10">
    <property type="entry name" value="Cytochrome P450"/>
    <property type="match status" value="1"/>
</dbReference>
<comment type="cofactor">
    <cofactor evidence="7">
        <name>heme</name>
        <dbReference type="ChEBI" id="CHEBI:30413"/>
    </cofactor>
</comment>
<evidence type="ECO:0000256" key="6">
    <source>
        <dbReference type="ARBA" id="ARBA00023033"/>
    </source>
</evidence>
<feature type="binding site" description="axial binding residue" evidence="7">
    <location>
        <position position="494"/>
    </location>
    <ligand>
        <name>heme</name>
        <dbReference type="ChEBI" id="CHEBI:30413"/>
    </ligand>
    <ligandPart>
        <name>Fe</name>
        <dbReference type="ChEBI" id="CHEBI:18248"/>
    </ligandPart>
</feature>
<evidence type="ECO:0000313" key="11">
    <source>
        <dbReference type="Proteomes" id="UP000294933"/>
    </source>
</evidence>
<evidence type="ECO:0000256" key="3">
    <source>
        <dbReference type="ARBA" id="ARBA00022723"/>
    </source>
</evidence>
<keyword evidence="5 7" id="KW-0408">Iron</keyword>
<evidence type="ECO:0000256" key="4">
    <source>
        <dbReference type="ARBA" id="ARBA00023002"/>
    </source>
</evidence>
<keyword evidence="3 7" id="KW-0479">Metal-binding</keyword>
<reference evidence="10 11" key="1">
    <citation type="submission" date="2018-06" db="EMBL/GenBank/DDBJ databases">
        <title>A transcriptomic atlas of mushroom development highlights an independent origin of complex multicellularity.</title>
        <authorList>
            <consortium name="DOE Joint Genome Institute"/>
            <person name="Krizsan K."/>
            <person name="Almasi E."/>
            <person name="Merenyi Z."/>
            <person name="Sahu N."/>
            <person name="Viragh M."/>
            <person name="Koszo T."/>
            <person name="Mondo S."/>
            <person name="Kiss B."/>
            <person name="Balint B."/>
            <person name="Kues U."/>
            <person name="Barry K."/>
            <person name="Hegedus J.C."/>
            <person name="Henrissat B."/>
            <person name="Johnson J."/>
            <person name="Lipzen A."/>
            <person name="Ohm R."/>
            <person name="Nagy I."/>
            <person name="Pangilinan J."/>
            <person name="Yan J."/>
            <person name="Xiong Y."/>
            <person name="Grigoriev I.V."/>
            <person name="Hibbett D.S."/>
            <person name="Nagy L.G."/>
        </authorList>
    </citation>
    <scope>NUCLEOTIDE SEQUENCE [LARGE SCALE GENOMIC DNA]</scope>
    <source>
        <strain evidence="10 11">SZMC22713</strain>
    </source>
</reference>
<dbReference type="GO" id="GO:0005506">
    <property type="term" value="F:iron ion binding"/>
    <property type="evidence" value="ECO:0007669"/>
    <property type="project" value="InterPro"/>
</dbReference>
<evidence type="ECO:0000256" key="7">
    <source>
        <dbReference type="PIRSR" id="PIRSR602401-1"/>
    </source>
</evidence>